<keyword evidence="3" id="KW-1185">Reference proteome</keyword>
<feature type="compositionally biased region" description="Basic residues" evidence="1">
    <location>
        <begin position="17"/>
        <end position="28"/>
    </location>
</feature>
<proteinExistence type="predicted"/>
<comment type="caution">
    <text evidence="2">The sequence shown here is derived from an EMBL/GenBank/DDBJ whole genome shotgun (WGS) entry which is preliminary data.</text>
</comment>
<accession>A0A5B7HYF4</accession>
<name>A0A5B7HYF4_PORTR</name>
<dbReference type="AlphaFoldDB" id="A0A5B7HYF4"/>
<reference evidence="2 3" key="1">
    <citation type="submission" date="2019-05" db="EMBL/GenBank/DDBJ databases">
        <title>Another draft genome of Portunus trituberculatus and its Hox gene families provides insights of decapod evolution.</title>
        <authorList>
            <person name="Jeong J.-H."/>
            <person name="Song I."/>
            <person name="Kim S."/>
            <person name="Choi T."/>
            <person name="Kim D."/>
            <person name="Ryu S."/>
            <person name="Kim W."/>
        </authorList>
    </citation>
    <scope>NUCLEOTIDE SEQUENCE [LARGE SCALE GENOMIC DNA]</scope>
    <source>
        <tissue evidence="2">Muscle</tissue>
    </source>
</reference>
<feature type="compositionally biased region" description="Polar residues" evidence="1">
    <location>
        <begin position="38"/>
        <end position="47"/>
    </location>
</feature>
<evidence type="ECO:0000313" key="3">
    <source>
        <dbReference type="Proteomes" id="UP000324222"/>
    </source>
</evidence>
<organism evidence="2 3">
    <name type="scientific">Portunus trituberculatus</name>
    <name type="common">Swimming crab</name>
    <name type="synonym">Neptunus trituberculatus</name>
    <dbReference type="NCBI Taxonomy" id="210409"/>
    <lineage>
        <taxon>Eukaryota</taxon>
        <taxon>Metazoa</taxon>
        <taxon>Ecdysozoa</taxon>
        <taxon>Arthropoda</taxon>
        <taxon>Crustacea</taxon>
        <taxon>Multicrustacea</taxon>
        <taxon>Malacostraca</taxon>
        <taxon>Eumalacostraca</taxon>
        <taxon>Eucarida</taxon>
        <taxon>Decapoda</taxon>
        <taxon>Pleocyemata</taxon>
        <taxon>Brachyura</taxon>
        <taxon>Eubrachyura</taxon>
        <taxon>Portunoidea</taxon>
        <taxon>Portunidae</taxon>
        <taxon>Portuninae</taxon>
        <taxon>Portunus</taxon>
    </lineage>
</organism>
<dbReference type="Proteomes" id="UP000324222">
    <property type="component" value="Unassembled WGS sequence"/>
</dbReference>
<dbReference type="EMBL" id="VSRR010040185">
    <property type="protein sequence ID" value="MPC75013.1"/>
    <property type="molecule type" value="Genomic_DNA"/>
</dbReference>
<feature type="region of interest" description="Disordered" evidence="1">
    <location>
        <begin position="17"/>
        <end position="79"/>
    </location>
</feature>
<evidence type="ECO:0000313" key="2">
    <source>
        <dbReference type="EMBL" id="MPC75013.1"/>
    </source>
</evidence>
<sequence>MREGPPVGRALHYHALHQHQHCQKHHLSPSRPPMKRATGQNQITPRASGTGGGAPGTRVAGNTLLQPLRGRKEETLQKARKKRWMKWTCNPSFPNLLSVR</sequence>
<protein>
    <submittedName>
        <fullName evidence="2">Uncharacterized protein</fullName>
    </submittedName>
</protein>
<gene>
    <name evidence="2" type="ORF">E2C01_069396</name>
</gene>
<evidence type="ECO:0000256" key="1">
    <source>
        <dbReference type="SAM" id="MobiDB-lite"/>
    </source>
</evidence>